<name>A0ABN7XG61_GIGMA</name>
<gene>
    <name evidence="1" type="ORF">GMARGA_LOCUS42753</name>
</gene>
<evidence type="ECO:0000313" key="1">
    <source>
        <dbReference type="EMBL" id="CAG8853932.1"/>
    </source>
</evidence>
<accession>A0ABN7XG61</accession>
<sequence>ITLDITPLILPTSNTNELILFLREQVQQQAQIINLLQAQLQASAQPTQTFAILQDR</sequence>
<protein>
    <submittedName>
        <fullName evidence="1">17469_t:CDS:1</fullName>
    </submittedName>
</protein>
<reference evidence="1 2" key="1">
    <citation type="submission" date="2021-06" db="EMBL/GenBank/DDBJ databases">
        <authorList>
            <person name="Kallberg Y."/>
            <person name="Tangrot J."/>
            <person name="Rosling A."/>
        </authorList>
    </citation>
    <scope>NUCLEOTIDE SEQUENCE [LARGE SCALE GENOMIC DNA]</scope>
    <source>
        <strain evidence="1 2">120-4 pot B 10/14</strain>
    </source>
</reference>
<comment type="caution">
    <text evidence="1">The sequence shown here is derived from an EMBL/GenBank/DDBJ whole genome shotgun (WGS) entry which is preliminary data.</text>
</comment>
<evidence type="ECO:0000313" key="2">
    <source>
        <dbReference type="Proteomes" id="UP000789901"/>
    </source>
</evidence>
<proteinExistence type="predicted"/>
<dbReference type="EMBL" id="CAJVQB010131017">
    <property type="protein sequence ID" value="CAG8853932.1"/>
    <property type="molecule type" value="Genomic_DNA"/>
</dbReference>
<feature type="non-terminal residue" evidence="1">
    <location>
        <position position="56"/>
    </location>
</feature>
<dbReference type="Proteomes" id="UP000789901">
    <property type="component" value="Unassembled WGS sequence"/>
</dbReference>
<keyword evidence="2" id="KW-1185">Reference proteome</keyword>
<organism evidence="1 2">
    <name type="scientific">Gigaspora margarita</name>
    <dbReference type="NCBI Taxonomy" id="4874"/>
    <lineage>
        <taxon>Eukaryota</taxon>
        <taxon>Fungi</taxon>
        <taxon>Fungi incertae sedis</taxon>
        <taxon>Mucoromycota</taxon>
        <taxon>Glomeromycotina</taxon>
        <taxon>Glomeromycetes</taxon>
        <taxon>Diversisporales</taxon>
        <taxon>Gigasporaceae</taxon>
        <taxon>Gigaspora</taxon>
    </lineage>
</organism>
<feature type="non-terminal residue" evidence="1">
    <location>
        <position position="1"/>
    </location>
</feature>